<name>A0ABR7V5K2_9FLAO</name>
<reference evidence="1" key="1">
    <citation type="submission" date="2020-05" db="EMBL/GenBank/DDBJ databases">
        <title>The draft genome sequence of Maribacter sp. ANRC-HE7.</title>
        <authorList>
            <person name="Mu L."/>
        </authorList>
    </citation>
    <scope>NUCLEOTIDE SEQUENCE</scope>
    <source>
        <strain evidence="1">ANRC-HE7</strain>
    </source>
</reference>
<proteinExistence type="predicted"/>
<gene>
    <name evidence="1" type="ORF">HPE56_19975</name>
</gene>
<accession>A0ABR7V5K2</accession>
<comment type="caution">
    <text evidence="1">The sequence shown here is derived from an EMBL/GenBank/DDBJ whole genome shotgun (WGS) entry which is preliminary data.</text>
</comment>
<sequence length="90" mass="10349">MNKSVYFANENIWFTAYVVEDDNTPAGLTTNLLLNLLDSKGDVLASKNVFVNKGMGQSHFLWHRTWRIPLEILLLGLNHQIVLIFHTSRH</sequence>
<keyword evidence="2" id="KW-1185">Reference proteome</keyword>
<dbReference type="EMBL" id="JABTCF010000020">
    <property type="protein sequence ID" value="MBD0780083.1"/>
    <property type="molecule type" value="Genomic_DNA"/>
</dbReference>
<dbReference type="RefSeq" id="WP_188245513.1">
    <property type="nucleotide sequence ID" value="NZ_JABTCF010000020.1"/>
</dbReference>
<protein>
    <submittedName>
        <fullName evidence="1">Uncharacterized protein</fullName>
    </submittedName>
</protein>
<evidence type="ECO:0000313" key="2">
    <source>
        <dbReference type="Proteomes" id="UP001166021"/>
    </source>
</evidence>
<organism evidence="1 2">
    <name type="scientific">Maribacter aquimaris</name>
    <dbReference type="NCBI Taxonomy" id="2737171"/>
    <lineage>
        <taxon>Bacteria</taxon>
        <taxon>Pseudomonadati</taxon>
        <taxon>Bacteroidota</taxon>
        <taxon>Flavobacteriia</taxon>
        <taxon>Flavobacteriales</taxon>
        <taxon>Flavobacteriaceae</taxon>
        <taxon>Maribacter</taxon>
    </lineage>
</organism>
<evidence type="ECO:0000313" key="1">
    <source>
        <dbReference type="EMBL" id="MBD0780083.1"/>
    </source>
</evidence>
<dbReference type="Proteomes" id="UP001166021">
    <property type="component" value="Unassembled WGS sequence"/>
</dbReference>